<protein>
    <submittedName>
        <fullName evidence="1">YfcL family protein</fullName>
    </submittedName>
</protein>
<keyword evidence="2" id="KW-1185">Reference proteome</keyword>
<evidence type="ECO:0000313" key="1">
    <source>
        <dbReference type="EMBL" id="QSX28827.1"/>
    </source>
</evidence>
<name>A0A975AJ15_9GAMM</name>
<sequence>MFEKYENALDQWIAGIVANGDDDAMFASGYLQGHFAVALAELEAEGDVDSERLDTKMAACLDIARGELAPADFALVANAWDELRASIAA</sequence>
<dbReference type="RefSeq" id="WP_207320133.1">
    <property type="nucleotide sequence ID" value="NZ_CP071501.1"/>
</dbReference>
<reference evidence="1 2" key="1">
    <citation type="submission" date="2021-03" db="EMBL/GenBank/DDBJ databases">
        <title>Novel species identification of genus Shewanella.</title>
        <authorList>
            <person name="Liu G."/>
            <person name="Zhang Q."/>
        </authorList>
    </citation>
    <scope>NUCLEOTIDE SEQUENCE [LARGE SCALE GENOMIC DNA]</scope>
    <source>
        <strain evidence="1 2">FJAT-53726</strain>
    </source>
</reference>
<dbReference type="AlphaFoldDB" id="A0A975AJ15"/>
<dbReference type="Proteomes" id="UP000663281">
    <property type="component" value="Chromosome"/>
</dbReference>
<dbReference type="EMBL" id="CP071504">
    <property type="protein sequence ID" value="QSX28827.1"/>
    <property type="molecule type" value="Genomic_DNA"/>
</dbReference>
<dbReference type="InterPro" id="IPR014987">
    <property type="entry name" value="UPF_YfcL"/>
</dbReference>
<gene>
    <name evidence="1" type="ORF">JYB88_11150</name>
</gene>
<proteinExistence type="predicted"/>
<organism evidence="1 2">
    <name type="scientific">Shewanella cyperi</name>
    <dbReference type="NCBI Taxonomy" id="2814292"/>
    <lineage>
        <taxon>Bacteria</taxon>
        <taxon>Pseudomonadati</taxon>
        <taxon>Pseudomonadota</taxon>
        <taxon>Gammaproteobacteria</taxon>
        <taxon>Alteromonadales</taxon>
        <taxon>Shewanellaceae</taxon>
        <taxon>Shewanella</taxon>
    </lineage>
</organism>
<accession>A0A975AJ15</accession>
<dbReference type="Pfam" id="PF08891">
    <property type="entry name" value="YfcL"/>
    <property type="match status" value="1"/>
</dbReference>
<dbReference type="KEGG" id="scyp:JYB88_11150"/>
<evidence type="ECO:0000313" key="2">
    <source>
        <dbReference type="Proteomes" id="UP000663281"/>
    </source>
</evidence>